<accession>A0AAW1AU06</accession>
<dbReference type="GO" id="GO:0008009">
    <property type="term" value="F:chemokine activity"/>
    <property type="evidence" value="ECO:0007669"/>
    <property type="project" value="InterPro"/>
</dbReference>
<dbReference type="Pfam" id="PF00048">
    <property type="entry name" value="IL8"/>
    <property type="match status" value="1"/>
</dbReference>
<name>A0AAW1AU06_CROAD</name>
<feature type="region of interest" description="Disordered" evidence="2">
    <location>
        <begin position="227"/>
        <end position="257"/>
    </location>
</feature>
<keyword evidence="3" id="KW-1133">Transmembrane helix</keyword>
<gene>
    <name evidence="6" type="ORF">NXF25_017010</name>
</gene>
<evidence type="ECO:0000256" key="4">
    <source>
        <dbReference type="SAM" id="SignalP"/>
    </source>
</evidence>
<keyword evidence="4" id="KW-0732">Signal</keyword>
<feature type="signal peptide" evidence="4">
    <location>
        <begin position="1"/>
        <end position="24"/>
    </location>
</feature>
<dbReference type="AlphaFoldDB" id="A0AAW1AU06"/>
<dbReference type="PROSITE" id="PS51257">
    <property type="entry name" value="PROKAR_LIPOPROTEIN"/>
    <property type="match status" value="1"/>
</dbReference>
<reference evidence="6 7" key="1">
    <citation type="journal article" date="2024" name="Proc. Natl. Acad. Sci. U.S.A.">
        <title>The genetic regulatory architecture and epigenomic basis for age-related changes in rattlesnake venom.</title>
        <authorList>
            <person name="Hogan M.P."/>
            <person name="Holding M.L."/>
            <person name="Nystrom G.S."/>
            <person name="Colston T.J."/>
            <person name="Bartlett D.A."/>
            <person name="Mason A.J."/>
            <person name="Ellsworth S.A."/>
            <person name="Rautsaw R.M."/>
            <person name="Lawrence K.C."/>
            <person name="Strickland J.L."/>
            <person name="He B."/>
            <person name="Fraser P."/>
            <person name="Margres M.J."/>
            <person name="Gilbert D.M."/>
            <person name="Gibbs H.L."/>
            <person name="Parkinson C.L."/>
            <person name="Rokyta D.R."/>
        </authorList>
    </citation>
    <scope>NUCLEOTIDE SEQUENCE [LARGE SCALE GENOMIC DNA]</scope>
    <source>
        <strain evidence="6">DRR0105</strain>
    </source>
</reference>
<feature type="chain" id="PRO_5043721388" evidence="4">
    <location>
        <begin position="25"/>
        <end position="463"/>
    </location>
</feature>
<evidence type="ECO:0000256" key="3">
    <source>
        <dbReference type="SAM" id="Phobius"/>
    </source>
</evidence>
<keyword evidence="1" id="KW-0202">Cytokine</keyword>
<sequence length="463" mass="50405">MRDAARSLVALAALAAACKGPILAVAGEPDATKTCAFECLRFTKNKFPSNMLESYAVSTCRAKTSVKLKTKKNRTFCANGDHDWVKKVMQDIDARSAPSLSRYGTTTENLPAANRHLGGTVLEVEGHVQPTKKVSTTSYKTAILSVRATEDPQPFIERGLAGLATTTSSTWLTPQPETVVDKSTLQSGSIANNKLRSETTEGHQRFRELFTPTKKGLEDFARTTQRLVSPPVPFPGTDKRSTRSPAFVPETLTSTGPWRSSSLSKLLLEFVRKDKTLITIPTTLSNSSRVSLSSFSTDHKPQSVEESTAQLPTNSSSHSSTHSSSDRNSLNSVRFRGVIDADREGDATETSLIIGNGTSDRTFSKPSNTLPIPGYHQETFNESTLIFNPNMPPNCIYPSQSMVQNYIIPVVSVGVALCVVLAIGGLVYIKRNICTKQSPKRQVQGLLYHPCDSQAESYPMAIV</sequence>
<dbReference type="GO" id="GO:0005615">
    <property type="term" value="C:extracellular space"/>
    <property type="evidence" value="ECO:0007669"/>
    <property type="project" value="UniProtKB-KW"/>
</dbReference>
<dbReference type="GO" id="GO:0006955">
    <property type="term" value="P:immune response"/>
    <property type="evidence" value="ECO:0007669"/>
    <property type="project" value="InterPro"/>
</dbReference>
<feature type="region of interest" description="Disordered" evidence="2">
    <location>
        <begin position="289"/>
        <end position="329"/>
    </location>
</feature>
<evidence type="ECO:0000256" key="1">
    <source>
        <dbReference type="ARBA" id="ARBA00022514"/>
    </source>
</evidence>
<feature type="compositionally biased region" description="Polar residues" evidence="2">
    <location>
        <begin position="304"/>
        <end position="313"/>
    </location>
</feature>
<comment type="caution">
    <text evidence="6">The sequence shown here is derived from an EMBL/GenBank/DDBJ whole genome shotgun (WGS) entry which is preliminary data.</text>
</comment>
<feature type="compositionally biased region" description="Low complexity" evidence="2">
    <location>
        <begin position="314"/>
        <end position="329"/>
    </location>
</feature>
<dbReference type="Proteomes" id="UP001474421">
    <property type="component" value="Unassembled WGS sequence"/>
</dbReference>
<proteinExistence type="predicted"/>
<keyword evidence="7" id="KW-1185">Reference proteome</keyword>
<dbReference type="InterPro" id="IPR036048">
    <property type="entry name" value="Interleukin_8-like_sf"/>
</dbReference>
<evidence type="ECO:0000313" key="7">
    <source>
        <dbReference type="Proteomes" id="UP001474421"/>
    </source>
</evidence>
<feature type="transmembrane region" description="Helical" evidence="3">
    <location>
        <begin position="406"/>
        <end position="429"/>
    </location>
</feature>
<dbReference type="InterPro" id="IPR001811">
    <property type="entry name" value="Chemokine_IL8-like_dom"/>
</dbReference>
<organism evidence="6 7">
    <name type="scientific">Crotalus adamanteus</name>
    <name type="common">Eastern diamondback rattlesnake</name>
    <dbReference type="NCBI Taxonomy" id="8729"/>
    <lineage>
        <taxon>Eukaryota</taxon>
        <taxon>Metazoa</taxon>
        <taxon>Chordata</taxon>
        <taxon>Craniata</taxon>
        <taxon>Vertebrata</taxon>
        <taxon>Euteleostomi</taxon>
        <taxon>Lepidosauria</taxon>
        <taxon>Squamata</taxon>
        <taxon>Bifurcata</taxon>
        <taxon>Unidentata</taxon>
        <taxon>Episquamata</taxon>
        <taxon>Toxicofera</taxon>
        <taxon>Serpentes</taxon>
        <taxon>Colubroidea</taxon>
        <taxon>Viperidae</taxon>
        <taxon>Crotalinae</taxon>
        <taxon>Crotalus</taxon>
    </lineage>
</organism>
<dbReference type="SMART" id="SM00199">
    <property type="entry name" value="SCY"/>
    <property type="match status" value="1"/>
</dbReference>
<dbReference type="Gene3D" id="2.40.50.40">
    <property type="match status" value="1"/>
</dbReference>
<dbReference type="SUPFAM" id="SSF54117">
    <property type="entry name" value="Interleukin 8-like chemokines"/>
    <property type="match status" value="1"/>
</dbReference>
<feature type="domain" description="Chemokine interleukin-8-like" evidence="5">
    <location>
        <begin position="32"/>
        <end position="92"/>
    </location>
</feature>
<evidence type="ECO:0000256" key="2">
    <source>
        <dbReference type="SAM" id="MobiDB-lite"/>
    </source>
</evidence>
<protein>
    <submittedName>
        <fullName evidence="6">CX3CL1: Fractalkine</fullName>
    </submittedName>
</protein>
<evidence type="ECO:0000313" key="6">
    <source>
        <dbReference type="EMBL" id="KAK9392921.1"/>
    </source>
</evidence>
<dbReference type="EMBL" id="JAOTOJ010000015">
    <property type="protein sequence ID" value="KAK9392921.1"/>
    <property type="molecule type" value="Genomic_DNA"/>
</dbReference>
<evidence type="ECO:0000259" key="5">
    <source>
        <dbReference type="SMART" id="SM00199"/>
    </source>
</evidence>
<keyword evidence="3" id="KW-0812">Transmembrane</keyword>
<keyword evidence="3" id="KW-0472">Membrane</keyword>